<dbReference type="Proteomes" id="UP001234178">
    <property type="component" value="Unassembled WGS sequence"/>
</dbReference>
<evidence type="ECO:0000313" key="1">
    <source>
        <dbReference type="EMBL" id="KAK4024449.1"/>
    </source>
</evidence>
<comment type="caution">
    <text evidence="1">The sequence shown here is derived from an EMBL/GenBank/DDBJ whole genome shotgun (WGS) entry which is preliminary data.</text>
</comment>
<gene>
    <name evidence="1" type="ORF">OUZ56_009872</name>
</gene>
<sequence>MLAENVAVKTSHLAANMISLQHTVHPDKHPKDVRNWTSLGCLSPNVIGSSDLGHPGNVQITTDKDVLRDIITTIFCREVNATSFTSLIKVGGSSRSYLAGGNSFFSTCLLKAHLLRTIPKTARVTGPPTKAMEKLIITTSSLGRIDCEPFIRGLLEWRNTPKSHGFSPAEVVFGHQLRSLVPAHHQSYARKWLDAWELCKRCVGVVQTCVGDREGESKGALRPTIPTPETSGDWLPRSYSRLIIQTMGQT</sequence>
<organism evidence="1 2">
    <name type="scientific">Daphnia magna</name>
    <dbReference type="NCBI Taxonomy" id="35525"/>
    <lineage>
        <taxon>Eukaryota</taxon>
        <taxon>Metazoa</taxon>
        <taxon>Ecdysozoa</taxon>
        <taxon>Arthropoda</taxon>
        <taxon>Crustacea</taxon>
        <taxon>Branchiopoda</taxon>
        <taxon>Diplostraca</taxon>
        <taxon>Cladocera</taxon>
        <taxon>Anomopoda</taxon>
        <taxon>Daphniidae</taxon>
        <taxon>Daphnia</taxon>
    </lineage>
</organism>
<evidence type="ECO:0000313" key="2">
    <source>
        <dbReference type="Proteomes" id="UP001234178"/>
    </source>
</evidence>
<reference evidence="1 2" key="1">
    <citation type="journal article" date="2023" name="Nucleic Acids Res.">
        <title>The hologenome of Daphnia magna reveals possible DNA methylation and microbiome-mediated evolution of the host genome.</title>
        <authorList>
            <person name="Chaturvedi A."/>
            <person name="Li X."/>
            <person name="Dhandapani V."/>
            <person name="Marshall H."/>
            <person name="Kissane S."/>
            <person name="Cuenca-Cambronero M."/>
            <person name="Asole G."/>
            <person name="Calvet F."/>
            <person name="Ruiz-Romero M."/>
            <person name="Marangio P."/>
            <person name="Guigo R."/>
            <person name="Rago D."/>
            <person name="Mirbahai L."/>
            <person name="Eastwood N."/>
            <person name="Colbourne J.K."/>
            <person name="Zhou J."/>
            <person name="Mallon E."/>
            <person name="Orsini L."/>
        </authorList>
    </citation>
    <scope>NUCLEOTIDE SEQUENCE [LARGE SCALE GENOMIC DNA]</scope>
    <source>
        <strain evidence="1">LRV0_1</strain>
    </source>
</reference>
<dbReference type="EMBL" id="JAOYFB010000037">
    <property type="protein sequence ID" value="KAK4024449.1"/>
    <property type="molecule type" value="Genomic_DNA"/>
</dbReference>
<proteinExistence type="predicted"/>
<name>A0ABR0AH37_9CRUS</name>
<protein>
    <submittedName>
        <fullName evidence="1">Uncharacterized protein</fullName>
    </submittedName>
</protein>
<accession>A0ABR0AH37</accession>
<keyword evidence="2" id="KW-1185">Reference proteome</keyword>